<gene>
    <name evidence="1" type="ORF">GCM10017774_46860</name>
</gene>
<keyword evidence="2" id="KW-1185">Reference proteome</keyword>
<evidence type="ECO:0000313" key="1">
    <source>
        <dbReference type="EMBL" id="GHH45638.1"/>
    </source>
</evidence>
<dbReference type="Proteomes" id="UP000605568">
    <property type="component" value="Unassembled WGS sequence"/>
</dbReference>
<protein>
    <submittedName>
        <fullName evidence="1">Uncharacterized protein</fullName>
    </submittedName>
</protein>
<sequence length="78" mass="8487">MERLLEGTQHVLPRGEVGATGGHLRAQELTHGGDLVSNGGESFSPTGFDNFVEGTSHGCEPYLTQSSRRSFSRYKAMF</sequence>
<proteinExistence type="predicted"/>
<organism evidence="1 2">
    <name type="scientific">Lentzea cavernae</name>
    <dbReference type="NCBI Taxonomy" id="2020703"/>
    <lineage>
        <taxon>Bacteria</taxon>
        <taxon>Bacillati</taxon>
        <taxon>Actinomycetota</taxon>
        <taxon>Actinomycetes</taxon>
        <taxon>Pseudonocardiales</taxon>
        <taxon>Pseudonocardiaceae</taxon>
        <taxon>Lentzea</taxon>
    </lineage>
</organism>
<dbReference type="EMBL" id="BNAR01000007">
    <property type="protein sequence ID" value="GHH45638.1"/>
    <property type="molecule type" value="Genomic_DNA"/>
</dbReference>
<reference evidence="2" key="1">
    <citation type="journal article" date="2019" name="Int. J. Syst. Evol. Microbiol.">
        <title>The Global Catalogue of Microorganisms (GCM) 10K type strain sequencing project: providing services to taxonomists for standard genome sequencing and annotation.</title>
        <authorList>
            <consortium name="The Broad Institute Genomics Platform"/>
            <consortium name="The Broad Institute Genome Sequencing Center for Infectious Disease"/>
            <person name="Wu L."/>
            <person name="Ma J."/>
        </authorList>
    </citation>
    <scope>NUCLEOTIDE SEQUENCE [LARGE SCALE GENOMIC DNA]</scope>
    <source>
        <strain evidence="2">CGMCC 4.7367</strain>
    </source>
</reference>
<comment type="caution">
    <text evidence="1">The sequence shown here is derived from an EMBL/GenBank/DDBJ whole genome shotgun (WGS) entry which is preliminary data.</text>
</comment>
<accession>A0ABQ3MKI1</accession>
<name>A0ABQ3MKI1_9PSEU</name>
<evidence type="ECO:0000313" key="2">
    <source>
        <dbReference type="Proteomes" id="UP000605568"/>
    </source>
</evidence>